<dbReference type="AlphaFoldDB" id="A0A0E1WAU3"/>
<dbReference type="Pfam" id="PF18793">
    <property type="entry name" value="nos_propeller_2"/>
    <property type="match status" value="1"/>
</dbReference>
<evidence type="ECO:0000256" key="6">
    <source>
        <dbReference type="ARBA" id="ARBA00023008"/>
    </source>
</evidence>
<dbReference type="InterPro" id="IPR011045">
    <property type="entry name" value="N2O_reductase_N"/>
</dbReference>
<dbReference type="InterPro" id="IPR002429">
    <property type="entry name" value="CcO_II-like_C"/>
</dbReference>
<accession>A0A0E1WAU3</accession>
<dbReference type="SUPFAM" id="SSF49503">
    <property type="entry name" value="Cupredoxins"/>
    <property type="match status" value="1"/>
</dbReference>
<protein>
    <submittedName>
        <fullName evidence="9">Nitrous-oxide reductase</fullName>
        <ecNumber evidence="9">1.7.99.6</ecNumber>
    </submittedName>
</protein>
<dbReference type="InterPro" id="IPR023644">
    <property type="entry name" value="NO_Rdtase"/>
</dbReference>
<evidence type="ECO:0000259" key="8">
    <source>
        <dbReference type="PROSITE" id="PS50857"/>
    </source>
</evidence>
<keyword evidence="6" id="KW-0186">Copper</keyword>
<keyword evidence="3" id="KW-0732">Signal</keyword>
<dbReference type="PROSITE" id="PS50857">
    <property type="entry name" value="COX2_CUA"/>
    <property type="match status" value="1"/>
</dbReference>
<reference evidence="9" key="1">
    <citation type="submission" date="2009-05" db="EMBL/GenBank/DDBJ databases">
        <authorList>
            <person name="Harkins D.M."/>
            <person name="DeShazer D."/>
            <person name="Woods D.E."/>
            <person name="Brinkac L.M."/>
            <person name="Brown K.A."/>
            <person name="Hung G.C."/>
            <person name="Tuanyok A."/>
            <person name="Zhang B."/>
            <person name="Nierman W.C."/>
        </authorList>
    </citation>
    <scope>NUCLEOTIDE SEQUENCE [LARGE SCALE GENOMIC DNA]</scope>
    <source>
        <strain evidence="9">1710a</strain>
    </source>
</reference>
<feature type="region of interest" description="Disordered" evidence="7">
    <location>
        <begin position="1"/>
        <end position="30"/>
    </location>
</feature>
<dbReference type="Gene3D" id="2.60.40.420">
    <property type="entry name" value="Cupredoxins - blue copper proteins"/>
    <property type="match status" value="1"/>
</dbReference>
<dbReference type="CDD" id="cd04223">
    <property type="entry name" value="N2OR_C"/>
    <property type="match status" value="1"/>
</dbReference>
<dbReference type="InterPro" id="IPR015943">
    <property type="entry name" value="WD40/YVTN_repeat-like_dom_sf"/>
</dbReference>
<dbReference type="GO" id="GO:0042597">
    <property type="term" value="C:periplasmic space"/>
    <property type="evidence" value="ECO:0007669"/>
    <property type="project" value="UniProtKB-SubCell"/>
</dbReference>
<dbReference type="EMBL" id="CM000832">
    <property type="protein sequence ID" value="EET06682.1"/>
    <property type="molecule type" value="Genomic_DNA"/>
</dbReference>
<gene>
    <name evidence="9" type="primary">nosZ</name>
    <name evidence="9" type="ORF">BURPS1710A_2611</name>
</gene>
<dbReference type="HOGENOM" id="CLU_016420_0_0_4"/>
<evidence type="ECO:0000256" key="3">
    <source>
        <dbReference type="ARBA" id="ARBA00022729"/>
    </source>
</evidence>
<evidence type="ECO:0000256" key="5">
    <source>
        <dbReference type="ARBA" id="ARBA00023002"/>
    </source>
</evidence>
<keyword evidence="2" id="KW-0479">Metal-binding</keyword>
<proteinExistence type="predicted"/>
<sequence length="691" mass="75917">MSQCGANRHRPARITGIESGNGPLPGVENESMSENVMANSKENTEAAAAPQDARRRRFLASSAVAGLAGASLSLGLAGCNKGGDAPAAASGAGASAASGAGAAPAIDFGKYEVHPGKLDTYYTFSSGGHSGDIRVHGLPSGREIRRIPVYNIDCMSGWGITNESRKIIGTKANGQLEYFTGDTHHVHMSYTDGTYDGKYIFVNDKINARIARVRLDTMECDAITPLPNVQGFHGIFPDKRDPLDQTINYTTRVFCGNEFHIPHPNDGRDLNDPKKYYCLFTCVDAKTMQPRWQVKIDGNMDLVATSYDGKLACSNQYNTENGVHYEEMMAAERDACVFFNVARIEEAVKNGKFFKVGNSPVPVVDGTRAANADPKTALTCYVSVPKNPHGVNASPDGKYYACSGKLSPTATLISHELMLKWFAGELKEPRDAVVAEPEIGLGPLHTGFDGKGYAYTTLFLDSQIVKWSLEEAIKAYKGEKAAKVVVDRIDVHYQPGHGFTSMGETKEPDGQFFISDNKFSKDRYLPVGPLHPDSAQLIDISGEKMLLVADHPTYPEPHDSIVVRRDIIKTRQIYNLDEFPLAVKNAKDSRVERHGRKVTVYLTSQAPTFGLREWTVKKGDEVTIILTNLDKVEDLTHGFAIPFYNINFVVHPQQTQSVTFIADKPGVFWCFCTNFCHALHLEMRSRMLVEA</sequence>
<dbReference type="GO" id="GO:0005507">
    <property type="term" value="F:copper ion binding"/>
    <property type="evidence" value="ECO:0007669"/>
    <property type="project" value="InterPro"/>
</dbReference>
<dbReference type="InterPro" id="IPR034205">
    <property type="entry name" value="N2OR_C"/>
</dbReference>
<dbReference type="EC" id="1.7.99.6" evidence="9"/>
<dbReference type="InterPro" id="IPR041142">
    <property type="entry name" value="NOS_propeller_2"/>
</dbReference>
<comment type="subcellular location">
    <subcellularLocation>
        <location evidence="1">Periplasm</location>
    </subcellularLocation>
</comment>
<dbReference type="GO" id="GO:0016020">
    <property type="term" value="C:membrane"/>
    <property type="evidence" value="ECO:0007669"/>
    <property type="project" value="InterPro"/>
</dbReference>
<dbReference type="InterPro" id="IPR008972">
    <property type="entry name" value="Cupredoxin"/>
</dbReference>
<dbReference type="PANTHER" id="PTHR42838:SF2">
    <property type="entry name" value="NITROUS-OXIDE REDUCTASE"/>
    <property type="match status" value="1"/>
</dbReference>
<dbReference type="Pfam" id="PF18764">
    <property type="entry name" value="nos_propeller"/>
    <property type="match status" value="1"/>
</dbReference>
<dbReference type="Gene3D" id="2.130.10.10">
    <property type="entry name" value="YVTN repeat-like/Quinoprotein amine dehydrogenase"/>
    <property type="match status" value="1"/>
</dbReference>
<dbReference type="InterPro" id="IPR051403">
    <property type="entry name" value="NosZ/Cyto_c_oxidase_sub2"/>
</dbReference>
<evidence type="ECO:0000256" key="1">
    <source>
        <dbReference type="ARBA" id="ARBA00004418"/>
    </source>
</evidence>
<dbReference type="NCBIfam" id="TIGR04244">
    <property type="entry name" value="nitrous_NosZ_RR"/>
    <property type="match status" value="1"/>
</dbReference>
<dbReference type="GO" id="GO:0005509">
    <property type="term" value="F:calcium ion binding"/>
    <property type="evidence" value="ECO:0007669"/>
    <property type="project" value="InterPro"/>
</dbReference>
<evidence type="ECO:0000256" key="4">
    <source>
        <dbReference type="ARBA" id="ARBA00022764"/>
    </source>
</evidence>
<dbReference type="Proteomes" id="UP000001812">
    <property type="component" value="Chromosome I"/>
</dbReference>
<name>A0A0E1WAU3_BURPE</name>
<keyword evidence="4" id="KW-0574">Periplasm</keyword>
<evidence type="ECO:0000313" key="9">
    <source>
        <dbReference type="EMBL" id="EET06682.1"/>
    </source>
</evidence>
<dbReference type="InterPro" id="IPR041114">
    <property type="entry name" value="Nos_propeller"/>
</dbReference>
<feature type="domain" description="Cytochrome oxidase subunit II copper A binding" evidence="8">
    <location>
        <begin position="593"/>
        <end position="691"/>
    </location>
</feature>
<dbReference type="PANTHER" id="PTHR42838">
    <property type="entry name" value="CYTOCHROME C OXIDASE SUBUNIT II"/>
    <property type="match status" value="1"/>
</dbReference>
<keyword evidence="5 9" id="KW-0560">Oxidoreductase</keyword>
<organism evidence="9">
    <name type="scientific">Burkholderia pseudomallei 1710a</name>
    <dbReference type="NCBI Taxonomy" id="320371"/>
    <lineage>
        <taxon>Bacteria</taxon>
        <taxon>Pseudomonadati</taxon>
        <taxon>Pseudomonadota</taxon>
        <taxon>Betaproteobacteria</taxon>
        <taxon>Burkholderiales</taxon>
        <taxon>Burkholderiaceae</taxon>
        <taxon>Burkholderia</taxon>
        <taxon>pseudomallei group</taxon>
    </lineage>
</organism>
<dbReference type="GO" id="GO:0004129">
    <property type="term" value="F:cytochrome-c oxidase activity"/>
    <property type="evidence" value="ECO:0007669"/>
    <property type="project" value="InterPro"/>
</dbReference>
<dbReference type="GO" id="GO:0050304">
    <property type="term" value="F:nitrous-oxide reductase activity"/>
    <property type="evidence" value="ECO:0007669"/>
    <property type="project" value="InterPro"/>
</dbReference>
<dbReference type="Pfam" id="PF00116">
    <property type="entry name" value="COX2"/>
    <property type="match status" value="1"/>
</dbReference>
<evidence type="ECO:0000256" key="2">
    <source>
        <dbReference type="ARBA" id="ARBA00022723"/>
    </source>
</evidence>
<dbReference type="SUPFAM" id="SSF50974">
    <property type="entry name" value="Nitrous oxide reductase, N-terminal domain"/>
    <property type="match status" value="1"/>
</dbReference>
<evidence type="ECO:0000256" key="7">
    <source>
        <dbReference type="SAM" id="MobiDB-lite"/>
    </source>
</evidence>